<dbReference type="AlphaFoldDB" id="A0A1M2VEB3"/>
<dbReference type="OrthoDB" id="2628807at2759"/>
<dbReference type="EMBL" id="MNAD01001364">
    <property type="protein sequence ID" value="OJT05942.1"/>
    <property type="molecule type" value="Genomic_DNA"/>
</dbReference>
<sequence length="276" mass="30696">MKTQPARKPAKGQQPYSDVQNKRTKKLRSKATPPTPPNISPSSSKPGLGTGGVMFRNLCIEKIRKDYPGIKPRTDYDLSALSERQFKGSPAEIYAQLDEELTIDAEACGYEFIMEAATAYMDSYVEPTGVKPGYSAYFDDEKFVFVRPIPDSKYSMRLFPGSISAAEYCLDFVDSATGEPVNSPFEFELWGLPNPDMPWLSFPICGQLRSIERAHGINQKDILPGAEKFVLRDGQTCALVRPGKRSLRFTVPVRKIEAPAVVDDMEVVDLPQFVGP</sequence>
<keyword evidence="3" id="KW-1185">Reference proteome</keyword>
<dbReference type="OMA" id="TCLEQIN"/>
<evidence type="ECO:0000313" key="2">
    <source>
        <dbReference type="EMBL" id="OJT05942.1"/>
    </source>
</evidence>
<gene>
    <name evidence="2" type="ORF">TRAPUB_3129</name>
</gene>
<protein>
    <submittedName>
        <fullName evidence="2">Uncharacterized protein</fullName>
    </submittedName>
</protein>
<evidence type="ECO:0000256" key="1">
    <source>
        <dbReference type="SAM" id="MobiDB-lite"/>
    </source>
</evidence>
<evidence type="ECO:0000313" key="3">
    <source>
        <dbReference type="Proteomes" id="UP000184267"/>
    </source>
</evidence>
<dbReference type="Proteomes" id="UP000184267">
    <property type="component" value="Unassembled WGS sequence"/>
</dbReference>
<feature type="region of interest" description="Disordered" evidence="1">
    <location>
        <begin position="1"/>
        <end position="50"/>
    </location>
</feature>
<reference evidence="2 3" key="1">
    <citation type="submission" date="2016-10" db="EMBL/GenBank/DDBJ databases">
        <title>Genome sequence of the basidiomycete white-rot fungus Trametes pubescens.</title>
        <authorList>
            <person name="Makela M.R."/>
            <person name="Granchi Z."/>
            <person name="Peng M."/>
            <person name="De Vries R.P."/>
            <person name="Grigoriev I."/>
            <person name="Riley R."/>
            <person name="Hilden K."/>
        </authorList>
    </citation>
    <scope>NUCLEOTIDE SEQUENCE [LARGE SCALE GENOMIC DNA]</scope>
    <source>
        <strain evidence="2 3">FBCC735</strain>
    </source>
</reference>
<name>A0A1M2VEB3_TRAPU</name>
<proteinExistence type="predicted"/>
<accession>A0A1M2VEB3</accession>
<organism evidence="2 3">
    <name type="scientific">Trametes pubescens</name>
    <name type="common">White-rot fungus</name>
    <dbReference type="NCBI Taxonomy" id="154538"/>
    <lineage>
        <taxon>Eukaryota</taxon>
        <taxon>Fungi</taxon>
        <taxon>Dikarya</taxon>
        <taxon>Basidiomycota</taxon>
        <taxon>Agaricomycotina</taxon>
        <taxon>Agaricomycetes</taxon>
        <taxon>Polyporales</taxon>
        <taxon>Polyporaceae</taxon>
        <taxon>Trametes</taxon>
    </lineage>
</organism>
<comment type="caution">
    <text evidence="2">The sequence shown here is derived from an EMBL/GenBank/DDBJ whole genome shotgun (WGS) entry which is preliminary data.</text>
</comment>